<dbReference type="AlphaFoldDB" id="A0A3N4M5I0"/>
<evidence type="ECO:0000313" key="1">
    <source>
        <dbReference type="EMBL" id="RPD38215.1"/>
    </source>
</evidence>
<dbReference type="Proteomes" id="UP000279089">
    <property type="component" value="Unassembled WGS sequence"/>
</dbReference>
<reference evidence="2" key="1">
    <citation type="submission" date="2018-11" db="EMBL/GenBank/DDBJ databases">
        <title>Chitinophaga lutea sp.nov., isolate from arsenic contaminated soil.</title>
        <authorList>
            <person name="Zong Y."/>
        </authorList>
    </citation>
    <scope>NUCLEOTIDE SEQUENCE [LARGE SCALE GENOMIC DNA]</scope>
    <source>
        <strain evidence="2">YLT18</strain>
    </source>
</reference>
<keyword evidence="2" id="KW-1185">Reference proteome</keyword>
<evidence type="ECO:0000313" key="2">
    <source>
        <dbReference type="Proteomes" id="UP000279089"/>
    </source>
</evidence>
<accession>A0A3N4M5I0</accession>
<dbReference type="EMBL" id="RMBX01000017">
    <property type="protein sequence ID" value="RPD38215.1"/>
    <property type="molecule type" value="Genomic_DNA"/>
</dbReference>
<gene>
    <name evidence="1" type="ORF">EG028_26510</name>
</gene>
<name>A0A3N4M5I0_9BACT</name>
<comment type="caution">
    <text evidence="1">The sequence shown here is derived from an EMBL/GenBank/DDBJ whole genome shotgun (WGS) entry which is preliminary data.</text>
</comment>
<protein>
    <submittedName>
        <fullName evidence="1">Uncharacterized protein</fullName>
    </submittedName>
</protein>
<organism evidence="1 2">
    <name type="scientific">Chitinophaga barathri</name>
    <dbReference type="NCBI Taxonomy" id="1647451"/>
    <lineage>
        <taxon>Bacteria</taxon>
        <taxon>Pseudomonadati</taxon>
        <taxon>Bacteroidota</taxon>
        <taxon>Chitinophagia</taxon>
        <taxon>Chitinophagales</taxon>
        <taxon>Chitinophagaceae</taxon>
        <taxon>Chitinophaga</taxon>
    </lineage>
</organism>
<proteinExistence type="predicted"/>
<sequence>MAAALLLALTSCKKDPKESKYETMVSPVYDTELLNHTGGGLTINMKVTFAVFNGCGQFGSFVSSTQADTLVVKVLGRYPKEAVCTDDIPTRTATFTKTYPSPGTYYIKWVGPGAWGPESMIHRDTIVLR</sequence>